<protein>
    <submittedName>
        <fullName evidence="2">Uncharacterized protein</fullName>
    </submittedName>
</protein>
<accession>A0A2T2P9S5</accession>
<dbReference type="AlphaFoldDB" id="A0A2T2P9S5"/>
<feature type="region of interest" description="Disordered" evidence="1">
    <location>
        <begin position="160"/>
        <end position="180"/>
    </location>
</feature>
<feature type="compositionally biased region" description="Pro residues" evidence="1">
    <location>
        <begin position="167"/>
        <end position="180"/>
    </location>
</feature>
<dbReference type="EMBL" id="KZ678128">
    <property type="protein sequence ID" value="PSN74422.1"/>
    <property type="molecule type" value="Genomic_DNA"/>
</dbReference>
<dbReference type="Proteomes" id="UP000240883">
    <property type="component" value="Unassembled WGS sequence"/>
</dbReference>
<evidence type="ECO:0000313" key="2">
    <source>
        <dbReference type="EMBL" id="PSN74422.1"/>
    </source>
</evidence>
<organism evidence="2 3">
    <name type="scientific">Corynespora cassiicola Philippines</name>
    <dbReference type="NCBI Taxonomy" id="1448308"/>
    <lineage>
        <taxon>Eukaryota</taxon>
        <taxon>Fungi</taxon>
        <taxon>Dikarya</taxon>
        <taxon>Ascomycota</taxon>
        <taxon>Pezizomycotina</taxon>
        <taxon>Dothideomycetes</taxon>
        <taxon>Pleosporomycetidae</taxon>
        <taxon>Pleosporales</taxon>
        <taxon>Corynesporascaceae</taxon>
        <taxon>Corynespora</taxon>
    </lineage>
</organism>
<gene>
    <name evidence="2" type="ORF">BS50DRAFT_15662</name>
</gene>
<evidence type="ECO:0000313" key="3">
    <source>
        <dbReference type="Proteomes" id="UP000240883"/>
    </source>
</evidence>
<reference evidence="2 3" key="1">
    <citation type="journal article" date="2018" name="Front. Microbiol.">
        <title>Genome-Wide Analysis of Corynespora cassiicola Leaf Fall Disease Putative Effectors.</title>
        <authorList>
            <person name="Lopez D."/>
            <person name="Ribeiro S."/>
            <person name="Label P."/>
            <person name="Fumanal B."/>
            <person name="Venisse J.S."/>
            <person name="Kohler A."/>
            <person name="de Oliveira R.R."/>
            <person name="Labutti K."/>
            <person name="Lipzen A."/>
            <person name="Lail K."/>
            <person name="Bauer D."/>
            <person name="Ohm R.A."/>
            <person name="Barry K.W."/>
            <person name="Spatafora J."/>
            <person name="Grigoriev I.V."/>
            <person name="Martin F.M."/>
            <person name="Pujade-Renaud V."/>
        </authorList>
    </citation>
    <scope>NUCLEOTIDE SEQUENCE [LARGE SCALE GENOMIC DNA]</scope>
    <source>
        <strain evidence="2 3">Philippines</strain>
    </source>
</reference>
<sequence>MYPMYPGIDHFSVDVMGWPGGYACPWQYTTRRRAARMIQVTTALVQDKQLAMSRHVERQRHWPRPSACTPGENSWPGARRRWSVWQTSSLGGRGAKLGDPLQLDTYFLSPTARAGSAPNEHATSTACASSLTLAIACAPNHYCPAFIVIAHRSLGPRFTRRHCRASPPAPHSPHPSSPSP</sequence>
<proteinExistence type="predicted"/>
<name>A0A2T2P9S5_CORCC</name>
<evidence type="ECO:0000256" key="1">
    <source>
        <dbReference type="SAM" id="MobiDB-lite"/>
    </source>
</evidence>
<keyword evidence="3" id="KW-1185">Reference proteome</keyword>